<evidence type="ECO:0000313" key="1">
    <source>
        <dbReference type="Proteomes" id="UP000694888"/>
    </source>
</evidence>
<evidence type="ECO:0000313" key="2">
    <source>
        <dbReference type="RefSeq" id="XP_012936999.1"/>
    </source>
</evidence>
<gene>
    <name evidence="2" type="primary">LOC106011524</name>
</gene>
<keyword evidence="1" id="KW-1185">Reference proteome</keyword>
<proteinExistence type="predicted"/>
<reference evidence="2" key="1">
    <citation type="submission" date="2025-08" db="UniProtKB">
        <authorList>
            <consortium name="RefSeq"/>
        </authorList>
    </citation>
    <scope>IDENTIFICATION</scope>
</reference>
<dbReference type="Proteomes" id="UP000694888">
    <property type="component" value="Unplaced"/>
</dbReference>
<accession>A0ABM0ZY95</accession>
<sequence>MTGKSPAELLFKRKIRIRLDLMKPDLVSNMRHKQEAQAQGKILHEFQPVDSVKVRNHRPGVNRWANGVVLQRLGTHSYSVHVGGTVRHCRINQLQSAPDSTADINELQSPLPTVPMLPMGQDEEPMTINC</sequence>
<dbReference type="GeneID" id="106011524"/>
<dbReference type="RefSeq" id="XP_012936999.1">
    <property type="nucleotide sequence ID" value="XM_013081545.1"/>
</dbReference>
<name>A0ABM0ZY95_APLCA</name>
<organism evidence="1 2">
    <name type="scientific">Aplysia californica</name>
    <name type="common">California sea hare</name>
    <dbReference type="NCBI Taxonomy" id="6500"/>
    <lineage>
        <taxon>Eukaryota</taxon>
        <taxon>Metazoa</taxon>
        <taxon>Spiralia</taxon>
        <taxon>Lophotrochozoa</taxon>
        <taxon>Mollusca</taxon>
        <taxon>Gastropoda</taxon>
        <taxon>Heterobranchia</taxon>
        <taxon>Euthyneura</taxon>
        <taxon>Tectipleura</taxon>
        <taxon>Aplysiida</taxon>
        <taxon>Aplysioidea</taxon>
        <taxon>Aplysiidae</taxon>
        <taxon>Aplysia</taxon>
    </lineage>
</organism>
<protein>
    <submittedName>
        <fullName evidence="2">Uncharacterized protein LOC106011524</fullName>
    </submittedName>
</protein>